<evidence type="ECO:0000256" key="2">
    <source>
        <dbReference type="ARBA" id="ARBA00022676"/>
    </source>
</evidence>
<dbReference type="EMBL" id="BEXD01004253">
    <property type="protein sequence ID" value="GBC08864.1"/>
    <property type="molecule type" value="Genomic_DNA"/>
</dbReference>
<dbReference type="PANTHER" id="PTHR13132">
    <property type="entry name" value="ALPHA- 1,6 -FUCOSYLTRANSFERASE"/>
    <property type="match status" value="1"/>
</dbReference>
<feature type="compositionally biased region" description="Polar residues" evidence="6">
    <location>
        <begin position="11"/>
        <end position="33"/>
    </location>
</feature>
<sequence length="716" mass="81319">MSSSRPHRRTMSISAGSNDSSENLLSIPNQRIVNSTSSFSNTYNSNQNNYLDSQKSGKSILSSISESSNKSSLPNPPHTPSKHKFFERQQADSSSKFDLKNIISTLIFFCALVFFIGSLSGIGPPFDDLDYAIKKEPISMEEPINFAQDSNNISDNDNEEVLNPFVDTPKIDDENLNAIYNDTIFEDGEINDDDDELKQKEIITEQNPPESTINDVIPELPDETNQQQKQEESILEDIKIEPNLTNNVDENEIKNPNFGHSDEILLNNGEIKDQLEETNNKNILESNETEDESDLKGLPNKLNKKKLRHYKLDASGLNDKSDDIINYAKYTYQAPKPHFTYEDVIGSLTEEERNETAIIQLIEMNTDESLDSSCGTWQKNYANLHQDILTGRAEQRYVAYVCETNSNCGNLGDRILGMTSTFLFALLTNRAYLADWQAPLPLDTIFDSPNIDWSYDSLDPEMTIKDLQSSEINVIDFDAQQIDNQFLLSNWSTKYPDPFIKFYTNRGMIIRSFDSKYYAQPLKEIGLRPHTAFGCIFDYLFRPSTAAMSFITKYTSLFLLNNIFSVGIQIRTRGDTTALQDYKHFFHCADQLTQTYAVPDHKVIYFLITDSVALRNEAVQKLEHVIISGLPIQSNHGHHDHADDVNNAIIENWILSKTDYRIISPGGYGKLSAFHSKQLHTTVSMDYPVFDNQIPDCTKEDAFVTFSKLSNEWSLG</sequence>
<dbReference type="GO" id="GO:0016020">
    <property type="term" value="C:membrane"/>
    <property type="evidence" value="ECO:0007669"/>
    <property type="project" value="InterPro"/>
</dbReference>
<evidence type="ECO:0000256" key="1">
    <source>
        <dbReference type="ARBA" id="ARBA00010481"/>
    </source>
</evidence>
<dbReference type="InterPro" id="IPR004938">
    <property type="entry name" value="XG_FTase"/>
</dbReference>
<comment type="similarity">
    <text evidence="1">Belongs to the glycosyltransferase 37 family.</text>
</comment>
<evidence type="ECO:0000313" key="10">
    <source>
        <dbReference type="Proteomes" id="UP000247702"/>
    </source>
</evidence>
<evidence type="ECO:0000256" key="3">
    <source>
        <dbReference type="ARBA" id="ARBA00022679"/>
    </source>
</evidence>
<dbReference type="PANTHER" id="PTHR13132:SF29">
    <property type="entry name" value="ALPHA-(1,6)-FUCOSYLTRANSFERASE"/>
    <property type="match status" value="1"/>
</dbReference>
<dbReference type="Proteomes" id="UP000615446">
    <property type="component" value="Unassembled WGS sequence"/>
</dbReference>
<evidence type="ECO:0000256" key="4">
    <source>
        <dbReference type="ARBA" id="ARBA00023180"/>
    </source>
</evidence>
<keyword evidence="10" id="KW-1185">Reference proteome</keyword>
<gene>
    <name evidence="9" type="ORF">RCL2_000696500</name>
    <name evidence="8" type="ORF">RclHR1_08440005</name>
</gene>
<dbReference type="OrthoDB" id="428346at2759"/>
<evidence type="ECO:0000256" key="7">
    <source>
        <dbReference type="SAM" id="Phobius"/>
    </source>
</evidence>
<dbReference type="GO" id="GO:0042546">
    <property type="term" value="P:cell wall biogenesis"/>
    <property type="evidence" value="ECO:0007669"/>
    <property type="project" value="InterPro"/>
</dbReference>
<keyword evidence="2" id="KW-0328">Glycosyltransferase</keyword>
<feature type="compositionally biased region" description="Basic residues" evidence="6">
    <location>
        <begin position="1"/>
        <end position="10"/>
    </location>
</feature>
<proteinExistence type="inferred from homology"/>
<dbReference type="STRING" id="94130.A0A2Z6S123"/>
<keyword evidence="5" id="KW-0961">Cell wall biogenesis/degradation</keyword>
<dbReference type="EMBL" id="BLAL01000044">
    <property type="protein sequence ID" value="GES79665.1"/>
    <property type="molecule type" value="Genomic_DNA"/>
</dbReference>
<keyword evidence="3 9" id="KW-0808">Transferase</keyword>
<feature type="region of interest" description="Disordered" evidence="6">
    <location>
        <begin position="1"/>
        <end position="90"/>
    </location>
</feature>
<dbReference type="GO" id="GO:0008107">
    <property type="term" value="F:galactoside 2-alpha-L-fucosyltransferase activity"/>
    <property type="evidence" value="ECO:0007669"/>
    <property type="project" value="InterPro"/>
</dbReference>
<keyword evidence="7" id="KW-0812">Transmembrane</keyword>
<keyword evidence="4" id="KW-0325">Glycoprotein</keyword>
<evidence type="ECO:0000256" key="5">
    <source>
        <dbReference type="ARBA" id="ARBA00023316"/>
    </source>
</evidence>
<dbReference type="GO" id="GO:0071555">
    <property type="term" value="P:cell wall organization"/>
    <property type="evidence" value="ECO:0007669"/>
    <property type="project" value="UniProtKB-KW"/>
</dbReference>
<evidence type="ECO:0000256" key="6">
    <source>
        <dbReference type="SAM" id="MobiDB-lite"/>
    </source>
</evidence>
<dbReference type="Gene3D" id="3.40.50.11350">
    <property type="match status" value="1"/>
</dbReference>
<dbReference type="GO" id="GO:0006487">
    <property type="term" value="P:protein N-linked glycosylation"/>
    <property type="evidence" value="ECO:0007669"/>
    <property type="project" value="TreeGrafter"/>
</dbReference>
<keyword evidence="7" id="KW-1133">Transmembrane helix</keyword>
<keyword evidence="7" id="KW-0472">Membrane</keyword>
<reference evidence="9" key="2">
    <citation type="submission" date="2019-10" db="EMBL/GenBank/DDBJ databases">
        <title>Conservation and host-specific expression of non-tandemly repeated heterogenous ribosome RNA gene in arbuscular mycorrhizal fungi.</title>
        <authorList>
            <person name="Maeda T."/>
            <person name="Kobayashi Y."/>
            <person name="Nakagawa T."/>
            <person name="Ezawa T."/>
            <person name="Yamaguchi K."/>
            <person name="Bino T."/>
            <person name="Nishimoto Y."/>
            <person name="Shigenobu S."/>
            <person name="Kawaguchi M."/>
        </authorList>
    </citation>
    <scope>NUCLEOTIDE SEQUENCE</scope>
    <source>
        <strain evidence="9">HR1</strain>
    </source>
</reference>
<feature type="compositionally biased region" description="Low complexity" evidence="6">
    <location>
        <begin position="34"/>
        <end position="72"/>
    </location>
</feature>
<comment type="caution">
    <text evidence="8">The sequence shown here is derived from an EMBL/GenBank/DDBJ whole genome shotgun (WGS) entry which is preliminary data.</text>
</comment>
<dbReference type="Pfam" id="PF03254">
    <property type="entry name" value="XG_FTase"/>
    <property type="match status" value="1"/>
</dbReference>
<dbReference type="Proteomes" id="UP000247702">
    <property type="component" value="Unassembled WGS sequence"/>
</dbReference>
<organism evidence="8 10">
    <name type="scientific">Rhizophagus clarus</name>
    <dbReference type="NCBI Taxonomy" id="94130"/>
    <lineage>
        <taxon>Eukaryota</taxon>
        <taxon>Fungi</taxon>
        <taxon>Fungi incertae sedis</taxon>
        <taxon>Mucoromycota</taxon>
        <taxon>Glomeromycotina</taxon>
        <taxon>Glomeromycetes</taxon>
        <taxon>Glomerales</taxon>
        <taxon>Glomeraceae</taxon>
        <taxon>Rhizophagus</taxon>
    </lineage>
</organism>
<accession>A0A2Z6S123</accession>
<evidence type="ECO:0000313" key="8">
    <source>
        <dbReference type="EMBL" id="GBC08864.1"/>
    </source>
</evidence>
<reference evidence="8 10" key="1">
    <citation type="submission" date="2017-11" db="EMBL/GenBank/DDBJ databases">
        <title>The genome of Rhizophagus clarus HR1 reveals common genetic basis of auxotrophy among arbuscular mycorrhizal fungi.</title>
        <authorList>
            <person name="Kobayashi Y."/>
        </authorList>
    </citation>
    <scope>NUCLEOTIDE SEQUENCE [LARGE SCALE GENOMIC DNA]</scope>
    <source>
        <strain evidence="8 10">HR1</strain>
    </source>
</reference>
<feature type="transmembrane region" description="Helical" evidence="7">
    <location>
        <begin position="102"/>
        <end position="122"/>
    </location>
</feature>
<dbReference type="GO" id="GO:0046921">
    <property type="term" value="F:alpha-(1-&gt;6)-fucosyltransferase activity"/>
    <property type="evidence" value="ECO:0007669"/>
    <property type="project" value="TreeGrafter"/>
</dbReference>
<name>A0A2Z6S123_9GLOM</name>
<dbReference type="AlphaFoldDB" id="A0A2Z6S123"/>
<protein>
    <submittedName>
        <fullName evidence="9">Putative glycosyltransferase</fullName>
    </submittedName>
</protein>
<evidence type="ECO:0000313" key="9">
    <source>
        <dbReference type="EMBL" id="GES79665.1"/>
    </source>
</evidence>